<feature type="domain" description="PKD" evidence="3">
    <location>
        <begin position="268"/>
        <end position="312"/>
    </location>
</feature>
<sequence>MLQRIFSFLLFTLLSFNPIHSQNTTKNILFVGNSMTYYNDMPVIFRDIANNKGKNVATQMHAPGGTGFINHVTNPQVYNLFKSKEWHAVILQPGTGESAGVTSSVNTTAQRGQILIDSIRKYSPCAKIMLYEIPYGVPAATDYATYFVLQTQIRDSITKMADLLHIPFVPAGESARMHYNTQQDLLLHSTYNDVHPNLNGSYLVASTMYASLFQEPVTGTTSFNGIPQATATYFHSIADEIVLPNKANWRINTYNLHADFDYQITDTTVTFTNTATNFTTLEWDFGDGNTANILNPVHTFANNGQKTVRLKVMRDNCSEIIEKQIDLNSLVLTDFFRSQITLYPNPAKSQLNITGKVATGIRIFNSIGQKVYSNTTRQLQHEVNLSGFTNGVYFLITDDNQIYKFIKS</sequence>
<dbReference type="InterPro" id="IPR000601">
    <property type="entry name" value="PKD_dom"/>
</dbReference>
<dbReference type="Gene3D" id="2.60.40.10">
    <property type="entry name" value="Immunoglobulins"/>
    <property type="match status" value="1"/>
</dbReference>
<dbReference type="EMBL" id="CP101751">
    <property type="protein sequence ID" value="UUC45342.1"/>
    <property type="molecule type" value="Genomic_DNA"/>
</dbReference>
<evidence type="ECO:0000256" key="2">
    <source>
        <dbReference type="SAM" id="SignalP"/>
    </source>
</evidence>
<dbReference type="RefSeq" id="WP_256551039.1">
    <property type="nucleotide sequence ID" value="NZ_CP101751.1"/>
</dbReference>
<dbReference type="Pfam" id="PF18962">
    <property type="entry name" value="Por_Secre_tail"/>
    <property type="match status" value="1"/>
</dbReference>
<evidence type="ECO:0000259" key="3">
    <source>
        <dbReference type="PROSITE" id="PS50093"/>
    </source>
</evidence>
<accession>A0ABY5IR70</accession>
<evidence type="ECO:0000256" key="1">
    <source>
        <dbReference type="ARBA" id="ARBA00022729"/>
    </source>
</evidence>
<dbReference type="InterPro" id="IPR013783">
    <property type="entry name" value="Ig-like_fold"/>
</dbReference>
<organism evidence="4 5">
    <name type="scientific">Flavobacterium cerinum</name>
    <dbReference type="NCBI Taxonomy" id="2502784"/>
    <lineage>
        <taxon>Bacteria</taxon>
        <taxon>Pseudomonadati</taxon>
        <taxon>Bacteroidota</taxon>
        <taxon>Flavobacteriia</taxon>
        <taxon>Flavobacteriales</taxon>
        <taxon>Flavobacteriaceae</taxon>
        <taxon>Flavobacterium</taxon>
    </lineage>
</organism>
<dbReference type="CDD" id="cd00146">
    <property type="entry name" value="PKD"/>
    <property type="match status" value="1"/>
</dbReference>
<evidence type="ECO:0000313" key="4">
    <source>
        <dbReference type="EMBL" id="UUC45342.1"/>
    </source>
</evidence>
<dbReference type="Proteomes" id="UP001059844">
    <property type="component" value="Chromosome"/>
</dbReference>
<evidence type="ECO:0000313" key="5">
    <source>
        <dbReference type="Proteomes" id="UP001059844"/>
    </source>
</evidence>
<dbReference type="InterPro" id="IPR036514">
    <property type="entry name" value="SGNH_hydro_sf"/>
</dbReference>
<dbReference type="Gene3D" id="3.40.50.1110">
    <property type="entry name" value="SGNH hydrolase"/>
    <property type="match status" value="1"/>
</dbReference>
<proteinExistence type="predicted"/>
<dbReference type="Pfam" id="PF18911">
    <property type="entry name" value="PKD_4"/>
    <property type="match status" value="1"/>
</dbReference>
<dbReference type="InterPro" id="IPR026444">
    <property type="entry name" value="Secre_tail"/>
</dbReference>
<dbReference type="SUPFAM" id="SSF52266">
    <property type="entry name" value="SGNH hydrolase"/>
    <property type="match status" value="1"/>
</dbReference>
<keyword evidence="1 2" id="KW-0732">Signal</keyword>
<feature type="chain" id="PRO_5045267954" evidence="2">
    <location>
        <begin position="22"/>
        <end position="408"/>
    </location>
</feature>
<keyword evidence="5" id="KW-1185">Reference proteome</keyword>
<protein>
    <submittedName>
        <fullName evidence="4">PKD domain-containing protein</fullName>
    </submittedName>
</protein>
<reference evidence="4" key="1">
    <citation type="submission" date="2022-07" db="EMBL/GenBank/DDBJ databases">
        <title>Isolation, identification, and degradation of a PFOSA degrading strain from sewage treatment plant.</title>
        <authorList>
            <person name="Zhang L."/>
            <person name="Huo Y."/>
        </authorList>
    </citation>
    <scope>NUCLEOTIDE SEQUENCE</scope>
    <source>
        <strain evidence="4">C1</strain>
    </source>
</reference>
<dbReference type="PROSITE" id="PS50093">
    <property type="entry name" value="PKD"/>
    <property type="match status" value="1"/>
</dbReference>
<dbReference type="NCBIfam" id="TIGR04183">
    <property type="entry name" value="Por_Secre_tail"/>
    <property type="match status" value="1"/>
</dbReference>
<gene>
    <name evidence="4" type="ORF">NOX80_17170</name>
</gene>
<dbReference type="SUPFAM" id="SSF49299">
    <property type="entry name" value="PKD domain"/>
    <property type="match status" value="1"/>
</dbReference>
<name>A0ABY5IR70_9FLAO</name>
<dbReference type="InterPro" id="IPR035986">
    <property type="entry name" value="PKD_dom_sf"/>
</dbReference>
<feature type="signal peptide" evidence="2">
    <location>
        <begin position="1"/>
        <end position="21"/>
    </location>
</feature>